<protein>
    <recommendedName>
        <fullName evidence="7">C2H2-type domain-containing protein</fullName>
    </recommendedName>
</protein>
<gene>
    <name evidence="8" type="ORF">LSTR_LSTR005964</name>
</gene>
<dbReference type="GO" id="GO:0008270">
    <property type="term" value="F:zinc ion binding"/>
    <property type="evidence" value="ECO:0007669"/>
    <property type="project" value="UniProtKB-KW"/>
</dbReference>
<dbReference type="InterPro" id="IPR036236">
    <property type="entry name" value="Znf_C2H2_sf"/>
</dbReference>
<dbReference type="PROSITE" id="PS00028">
    <property type="entry name" value="ZINC_FINGER_C2H2_1"/>
    <property type="match status" value="4"/>
</dbReference>
<keyword evidence="4" id="KW-0862">Zinc</keyword>
<keyword evidence="6" id="KW-1133">Transmembrane helix</keyword>
<dbReference type="PROSITE" id="PS50157">
    <property type="entry name" value="ZINC_FINGER_C2H2_2"/>
    <property type="match status" value="3"/>
</dbReference>
<comment type="caution">
    <text evidence="8">The sequence shown here is derived from an EMBL/GenBank/DDBJ whole genome shotgun (WGS) entry which is preliminary data.</text>
</comment>
<dbReference type="PANTHER" id="PTHR24379">
    <property type="entry name" value="KRAB AND ZINC FINGER DOMAIN-CONTAINING"/>
    <property type="match status" value="1"/>
</dbReference>
<keyword evidence="3 5" id="KW-0863">Zinc-finger</keyword>
<dbReference type="InterPro" id="IPR013087">
    <property type="entry name" value="Znf_C2H2_type"/>
</dbReference>
<dbReference type="AlphaFoldDB" id="A0A482WFE0"/>
<evidence type="ECO:0000313" key="9">
    <source>
        <dbReference type="Proteomes" id="UP000291343"/>
    </source>
</evidence>
<feature type="domain" description="C2H2-type" evidence="7">
    <location>
        <begin position="105"/>
        <end position="132"/>
    </location>
</feature>
<sequence length="255" mass="30169">MRGITIAETDTTEDDEVVEEMNVTPDYIQLSDSSSDWSNDDSESVENPLFCAKCLKQFTTVCALRQHLELYEVQGDYPCHQCHESFPSLEVLGEHSRVHENEYQHACNKCEHLFETQDGLEEHMLQHVDEEKLSIRCGYCDLRLAAQEECDRHEKLHEEECEDDLLECDVCGEEFGRKDWDKLKLHRKAHSEPVSNYKCFRCDVDFISQRSYDLHLDIHEDYKKFKRMKRMQLRKIYFYIFISAADAAVLIYYRV</sequence>
<evidence type="ECO:0000256" key="6">
    <source>
        <dbReference type="SAM" id="Phobius"/>
    </source>
</evidence>
<dbReference type="SMR" id="A0A482WFE0"/>
<dbReference type="SUPFAM" id="SSF57667">
    <property type="entry name" value="beta-beta-alpha zinc fingers"/>
    <property type="match status" value="2"/>
</dbReference>
<dbReference type="Proteomes" id="UP000291343">
    <property type="component" value="Unassembled WGS sequence"/>
</dbReference>
<proteinExistence type="predicted"/>
<organism evidence="8 9">
    <name type="scientific">Laodelphax striatellus</name>
    <name type="common">Small brown planthopper</name>
    <name type="synonym">Delphax striatella</name>
    <dbReference type="NCBI Taxonomy" id="195883"/>
    <lineage>
        <taxon>Eukaryota</taxon>
        <taxon>Metazoa</taxon>
        <taxon>Ecdysozoa</taxon>
        <taxon>Arthropoda</taxon>
        <taxon>Hexapoda</taxon>
        <taxon>Insecta</taxon>
        <taxon>Pterygota</taxon>
        <taxon>Neoptera</taxon>
        <taxon>Paraneoptera</taxon>
        <taxon>Hemiptera</taxon>
        <taxon>Auchenorrhyncha</taxon>
        <taxon>Fulgoroidea</taxon>
        <taxon>Delphacidae</taxon>
        <taxon>Criomorphinae</taxon>
        <taxon>Laodelphax</taxon>
    </lineage>
</organism>
<dbReference type="Gene3D" id="3.30.160.60">
    <property type="entry name" value="Classic Zinc Finger"/>
    <property type="match status" value="3"/>
</dbReference>
<reference evidence="8 9" key="1">
    <citation type="journal article" date="2017" name="Gigascience">
        <title>Genome sequence of the small brown planthopper, Laodelphax striatellus.</title>
        <authorList>
            <person name="Zhu J."/>
            <person name="Jiang F."/>
            <person name="Wang X."/>
            <person name="Yang P."/>
            <person name="Bao Y."/>
            <person name="Zhao W."/>
            <person name="Wang W."/>
            <person name="Lu H."/>
            <person name="Wang Q."/>
            <person name="Cui N."/>
            <person name="Li J."/>
            <person name="Chen X."/>
            <person name="Luo L."/>
            <person name="Yu J."/>
            <person name="Kang L."/>
            <person name="Cui F."/>
        </authorList>
    </citation>
    <scope>NUCLEOTIDE SEQUENCE [LARGE SCALE GENOMIC DNA]</scope>
    <source>
        <strain evidence="8">Lst14</strain>
    </source>
</reference>
<dbReference type="STRING" id="195883.A0A482WFE0"/>
<evidence type="ECO:0000256" key="3">
    <source>
        <dbReference type="ARBA" id="ARBA00022771"/>
    </source>
</evidence>
<evidence type="ECO:0000256" key="2">
    <source>
        <dbReference type="ARBA" id="ARBA00022737"/>
    </source>
</evidence>
<evidence type="ECO:0000256" key="4">
    <source>
        <dbReference type="ARBA" id="ARBA00022833"/>
    </source>
</evidence>
<dbReference type="OrthoDB" id="6077919at2759"/>
<dbReference type="InParanoid" id="A0A482WFE0"/>
<dbReference type="EMBL" id="QKKF02037604">
    <property type="protein sequence ID" value="RZF32060.1"/>
    <property type="molecule type" value="Genomic_DNA"/>
</dbReference>
<feature type="domain" description="C2H2-type" evidence="7">
    <location>
        <begin position="77"/>
        <end position="104"/>
    </location>
</feature>
<evidence type="ECO:0000313" key="8">
    <source>
        <dbReference type="EMBL" id="RZF32060.1"/>
    </source>
</evidence>
<feature type="domain" description="C2H2-type" evidence="7">
    <location>
        <begin position="197"/>
        <end position="224"/>
    </location>
</feature>
<keyword evidence="1" id="KW-0479">Metal-binding</keyword>
<dbReference type="PANTHER" id="PTHR24379:SF121">
    <property type="entry name" value="C2H2-TYPE DOMAIN-CONTAINING PROTEIN"/>
    <property type="match status" value="1"/>
</dbReference>
<accession>A0A482WFE0</accession>
<evidence type="ECO:0000256" key="5">
    <source>
        <dbReference type="PROSITE-ProRule" id="PRU00042"/>
    </source>
</evidence>
<dbReference type="SMART" id="SM00355">
    <property type="entry name" value="ZnF_C2H2"/>
    <property type="match status" value="6"/>
</dbReference>
<evidence type="ECO:0000259" key="7">
    <source>
        <dbReference type="PROSITE" id="PS50157"/>
    </source>
</evidence>
<name>A0A482WFE0_LAOST</name>
<dbReference type="Pfam" id="PF13912">
    <property type="entry name" value="zf-C2H2_6"/>
    <property type="match status" value="2"/>
</dbReference>
<keyword evidence="6" id="KW-0472">Membrane</keyword>
<keyword evidence="9" id="KW-1185">Reference proteome</keyword>
<evidence type="ECO:0000256" key="1">
    <source>
        <dbReference type="ARBA" id="ARBA00022723"/>
    </source>
</evidence>
<keyword evidence="2" id="KW-0677">Repeat</keyword>
<feature type="transmembrane region" description="Helical" evidence="6">
    <location>
        <begin position="236"/>
        <end position="253"/>
    </location>
</feature>
<keyword evidence="6" id="KW-0812">Transmembrane</keyword>